<name>A0A484S374_9ZZZZ</name>
<accession>A0A484S374</accession>
<evidence type="ECO:0000313" key="4">
    <source>
        <dbReference type="EMBL" id="VFR93346.1"/>
    </source>
</evidence>
<dbReference type="InterPro" id="IPR007138">
    <property type="entry name" value="ABM_dom"/>
</dbReference>
<evidence type="ECO:0000313" key="5">
    <source>
        <dbReference type="EMBL" id="VFS27334.1"/>
    </source>
</evidence>
<dbReference type="SUPFAM" id="SSF54909">
    <property type="entry name" value="Dimeric alpha+beta barrel"/>
    <property type="match status" value="2"/>
</dbReference>
<dbReference type="GO" id="GO:0003824">
    <property type="term" value="F:catalytic activity"/>
    <property type="evidence" value="ECO:0007669"/>
    <property type="project" value="TreeGrafter"/>
</dbReference>
<dbReference type="PANTHER" id="PTHR33336">
    <property type="entry name" value="QUINOL MONOOXYGENASE YGIN-RELATED"/>
    <property type="match status" value="1"/>
</dbReference>
<dbReference type="EMBL" id="CAADIZ010000042">
    <property type="protein sequence ID" value="VFS27334.1"/>
    <property type="molecule type" value="Genomic_DNA"/>
</dbReference>
<dbReference type="InterPro" id="IPR011008">
    <property type="entry name" value="Dimeric_a/b-barrel"/>
</dbReference>
<dbReference type="EMBL" id="CAADIP010000034">
    <property type="protein sequence ID" value="VFR93346.1"/>
    <property type="molecule type" value="Genomic_DNA"/>
</dbReference>
<proteinExistence type="predicted"/>
<dbReference type="PROSITE" id="PS51725">
    <property type="entry name" value="ABM"/>
    <property type="match status" value="2"/>
</dbReference>
<dbReference type="EMBL" id="CAADII010000071">
    <property type="protein sequence ID" value="VFR56966.1"/>
    <property type="molecule type" value="Genomic_DNA"/>
</dbReference>
<dbReference type="Gene3D" id="3.30.70.100">
    <property type="match status" value="1"/>
</dbReference>
<dbReference type="AlphaFoldDB" id="A0A484S374"/>
<evidence type="ECO:0000259" key="1">
    <source>
        <dbReference type="PROSITE" id="PS51725"/>
    </source>
</evidence>
<evidence type="ECO:0000313" key="2">
    <source>
        <dbReference type="EMBL" id="VFR56966.1"/>
    </source>
</evidence>
<protein>
    <submittedName>
        <fullName evidence="2">Uncharacterized conserved protein</fullName>
    </submittedName>
</protein>
<dbReference type="PANTHER" id="PTHR33336:SF15">
    <property type="entry name" value="ABM DOMAIN-CONTAINING PROTEIN"/>
    <property type="match status" value="1"/>
</dbReference>
<dbReference type="EMBL" id="CAADIK010000020">
    <property type="protein sequence ID" value="VFR68463.1"/>
    <property type="molecule type" value="Genomic_DNA"/>
</dbReference>
<gene>
    <name evidence="2" type="ORF">BRI6_3628</name>
    <name evidence="3" type="ORF">BRI9_3689</name>
    <name evidence="4" type="ORF">IVO3_3686</name>
    <name evidence="5" type="ORF">RAN7_3619</name>
</gene>
<evidence type="ECO:0000313" key="3">
    <source>
        <dbReference type="EMBL" id="VFR68463.1"/>
    </source>
</evidence>
<feature type="domain" description="ABM" evidence="1">
    <location>
        <begin position="147"/>
        <end position="235"/>
    </location>
</feature>
<dbReference type="InterPro" id="IPR050744">
    <property type="entry name" value="AI-2_Isomerase_LsrG"/>
</dbReference>
<dbReference type="Pfam" id="PF03992">
    <property type="entry name" value="ABM"/>
    <property type="match status" value="2"/>
</dbReference>
<reference evidence="2" key="1">
    <citation type="submission" date="2019-03" db="EMBL/GenBank/DDBJ databases">
        <authorList>
            <person name="Danneels B."/>
        </authorList>
    </citation>
    <scope>NUCLEOTIDE SEQUENCE</scope>
</reference>
<sequence>MPKMFSATLRALWLAPLCTLIASPSAHAETVDEPVILFNTLPIKAAAFEGFLPVMQANAAASRKEAGNQSFDVFQPENGATNLYLLEHWHNQAALDLHMAQPSLKAVESRVGSDLAGEPSSLRLSAVPGLGADARKAFPAGGAAGSRNVIVVLSVKPDQEKAFVDALADVTPHARQAPGNHAFELYKVNGQDHTYVLFERWASAAQHEAHLGQDYSRRLDAVLPATLAAPVSEANRHLVKDVAAG</sequence>
<feature type="domain" description="ABM" evidence="1">
    <location>
        <begin position="35"/>
        <end position="123"/>
    </location>
</feature>
<organism evidence="2">
    <name type="scientific">plant metagenome</name>
    <dbReference type="NCBI Taxonomy" id="1297885"/>
    <lineage>
        <taxon>unclassified sequences</taxon>
        <taxon>metagenomes</taxon>
        <taxon>organismal metagenomes</taxon>
    </lineage>
</organism>